<organism evidence="1 2">
    <name type="scientific">Latilactobacillus curvatus JCM 1096 = DSM 20019</name>
    <dbReference type="NCBI Taxonomy" id="1293592"/>
    <lineage>
        <taxon>Bacteria</taxon>
        <taxon>Bacillati</taxon>
        <taxon>Bacillota</taxon>
        <taxon>Bacilli</taxon>
        <taxon>Lactobacillales</taxon>
        <taxon>Lactobacillaceae</taxon>
        <taxon>Latilactobacillus</taxon>
    </lineage>
</organism>
<dbReference type="Proteomes" id="UP000050828">
    <property type="component" value="Unassembled WGS sequence"/>
</dbReference>
<protein>
    <submittedName>
        <fullName evidence="1">Uncharacterized protein</fullName>
    </submittedName>
</protein>
<evidence type="ECO:0000313" key="1">
    <source>
        <dbReference type="EMBL" id="KRK90166.1"/>
    </source>
</evidence>
<gene>
    <name evidence="1" type="ORF">FC08_GL001591</name>
</gene>
<accession>A0AAJ0PBV3</accession>
<evidence type="ECO:0000313" key="2">
    <source>
        <dbReference type="Proteomes" id="UP000050828"/>
    </source>
</evidence>
<dbReference type="EMBL" id="AZDL01000075">
    <property type="protein sequence ID" value="KRK90166.1"/>
    <property type="molecule type" value="Genomic_DNA"/>
</dbReference>
<name>A0AAJ0PBV3_LATCU</name>
<dbReference type="AlphaFoldDB" id="A0AAJ0PBV3"/>
<proteinExistence type="predicted"/>
<reference evidence="1 2" key="1">
    <citation type="journal article" date="2015" name="Genome Announc.">
        <title>Expanding the biotechnology potential of lactobacilli through comparative genomics of 213 strains and associated genera.</title>
        <authorList>
            <person name="Sun Z."/>
            <person name="Harris H.M."/>
            <person name="McCann A."/>
            <person name="Guo C."/>
            <person name="Argimon S."/>
            <person name="Zhang W."/>
            <person name="Yang X."/>
            <person name="Jeffery I.B."/>
            <person name="Cooney J.C."/>
            <person name="Kagawa T.F."/>
            <person name="Liu W."/>
            <person name="Song Y."/>
            <person name="Salvetti E."/>
            <person name="Wrobel A."/>
            <person name="Rasinkangas P."/>
            <person name="Parkhill J."/>
            <person name="Rea M.C."/>
            <person name="O'Sullivan O."/>
            <person name="Ritari J."/>
            <person name="Douillard F.P."/>
            <person name="Paul Ross R."/>
            <person name="Yang R."/>
            <person name="Briner A.E."/>
            <person name="Felis G.E."/>
            <person name="de Vos W.M."/>
            <person name="Barrangou R."/>
            <person name="Klaenhammer T.R."/>
            <person name="Caufield P.W."/>
            <person name="Cui Y."/>
            <person name="Zhang H."/>
            <person name="O'Toole P.W."/>
        </authorList>
    </citation>
    <scope>NUCLEOTIDE SEQUENCE [LARGE SCALE GENOMIC DNA]</scope>
    <source>
        <strain evidence="1 2">DSM 20019</strain>
    </source>
</reference>
<sequence length="132" mass="14598">MKDAHKVAKVIVSSVGNYSIALGLALKFVNNYNKNVEALRAAKDTVKLFELKRVTDAAYDEFMPESVAGVPAWAIKKDFSRAGAKDILFFTIKSEVIGETEKAVQISFDTKNPKEDIIDHHKTWVAKSILAA</sequence>
<comment type="caution">
    <text evidence="1">The sequence shown here is derived from an EMBL/GenBank/DDBJ whole genome shotgun (WGS) entry which is preliminary data.</text>
</comment>